<accession>A0A2Y9SZE8</accession>
<dbReference type="GeneID" id="112065978"/>
<dbReference type="OrthoDB" id="5211at2759"/>
<dbReference type="PANTHER" id="PTHR43448">
    <property type="entry name" value="PROTOHEME IX FARNESYLTRANSFERASE, MITOCHONDRIAL"/>
    <property type="match status" value="1"/>
</dbReference>
<keyword evidence="1" id="KW-0808">Transferase</keyword>
<dbReference type="AlphaFoldDB" id="A0A2Y9SZE8"/>
<evidence type="ECO:0000256" key="1">
    <source>
        <dbReference type="ARBA" id="ARBA00022679"/>
    </source>
</evidence>
<keyword evidence="3" id="KW-0812">Transmembrane</keyword>
<dbReference type="KEGG" id="pcad:112065978"/>
<dbReference type="GO" id="GO:0008495">
    <property type="term" value="F:protoheme IX farnesyltransferase activity"/>
    <property type="evidence" value="ECO:0007669"/>
    <property type="project" value="InterPro"/>
</dbReference>
<keyword evidence="3" id="KW-0472">Membrane</keyword>
<dbReference type="GO" id="GO:0006784">
    <property type="term" value="P:heme A biosynthetic process"/>
    <property type="evidence" value="ECO:0007669"/>
    <property type="project" value="TreeGrafter"/>
</dbReference>
<reference evidence="5" key="1">
    <citation type="submission" date="2025-08" db="UniProtKB">
        <authorList>
            <consortium name="RefSeq"/>
        </authorList>
    </citation>
    <scope>IDENTIFICATION</scope>
    <source>
        <tissue evidence="5">Muscle</tissue>
    </source>
</reference>
<evidence type="ECO:0000256" key="3">
    <source>
        <dbReference type="SAM" id="Phobius"/>
    </source>
</evidence>
<sequence length="237" mass="25734">MAFVEQFSVHVGSGAGLEDPLPHGCAGESPARPAVRAARPACCPRVPGAAHKDRGPVSAERGAATCPERPSTALPKPLTREPAGGNRAERPAQKALWGWASPERAFLLGGILYSWQFAHFNALSWGLREDYARGGYCMMSVTRPDLCRRVALRHCLALIAMSAAAPALDVTTWTFPVIALPVNLYLSYLSVRFYRDAGRKSSRRLFLCSLWHLPLLLLMMLSCKRPAARRGAGGPQS</sequence>
<dbReference type="GO" id="GO:0016020">
    <property type="term" value="C:membrane"/>
    <property type="evidence" value="ECO:0007669"/>
    <property type="project" value="UniProtKB-SubCell"/>
</dbReference>
<dbReference type="PANTHER" id="PTHR43448:SF2">
    <property type="entry name" value="PROTOHEME IX FARNESYLTRANSFERASE, MITOCHONDRIAL"/>
    <property type="match status" value="1"/>
</dbReference>
<feature type="region of interest" description="Disordered" evidence="2">
    <location>
        <begin position="48"/>
        <end position="88"/>
    </location>
</feature>
<evidence type="ECO:0000313" key="5">
    <source>
        <dbReference type="RefSeq" id="XP_023983523.1"/>
    </source>
</evidence>
<protein>
    <submittedName>
        <fullName evidence="5">Protoheme IX farnesyltransferase, mitochondrial-like</fullName>
    </submittedName>
</protein>
<evidence type="ECO:0000313" key="4">
    <source>
        <dbReference type="Proteomes" id="UP000248484"/>
    </source>
</evidence>
<feature type="transmembrane region" description="Helical" evidence="3">
    <location>
        <begin position="173"/>
        <end position="193"/>
    </location>
</feature>
<dbReference type="InParanoid" id="A0A2Y9SZE8"/>
<dbReference type="InterPro" id="IPR006369">
    <property type="entry name" value="Protohaem_IX_farnesylTrfase"/>
</dbReference>
<organism evidence="4 5">
    <name type="scientific">Physeter macrocephalus</name>
    <name type="common">Sperm whale</name>
    <name type="synonym">Physeter catodon</name>
    <dbReference type="NCBI Taxonomy" id="9755"/>
    <lineage>
        <taxon>Eukaryota</taxon>
        <taxon>Metazoa</taxon>
        <taxon>Chordata</taxon>
        <taxon>Craniata</taxon>
        <taxon>Vertebrata</taxon>
        <taxon>Euteleostomi</taxon>
        <taxon>Mammalia</taxon>
        <taxon>Eutheria</taxon>
        <taxon>Laurasiatheria</taxon>
        <taxon>Artiodactyla</taxon>
        <taxon>Whippomorpha</taxon>
        <taxon>Cetacea</taxon>
        <taxon>Odontoceti</taxon>
        <taxon>Physeteridae</taxon>
        <taxon>Physeter</taxon>
    </lineage>
</organism>
<gene>
    <name evidence="5" type="primary">LOC112065978</name>
</gene>
<keyword evidence="3" id="KW-1133">Transmembrane helix</keyword>
<proteinExistence type="predicted"/>
<dbReference type="GO" id="GO:0005739">
    <property type="term" value="C:mitochondrion"/>
    <property type="evidence" value="ECO:0007669"/>
    <property type="project" value="TreeGrafter"/>
</dbReference>
<name>A0A2Y9SZE8_PHYMC</name>
<dbReference type="RefSeq" id="XP_023983523.1">
    <property type="nucleotide sequence ID" value="XM_024127755.2"/>
</dbReference>
<keyword evidence="4" id="KW-1185">Reference proteome</keyword>
<dbReference type="Proteomes" id="UP000248484">
    <property type="component" value="Chromosome 14"/>
</dbReference>
<feature type="transmembrane region" description="Helical" evidence="3">
    <location>
        <begin position="205"/>
        <end position="222"/>
    </location>
</feature>
<evidence type="ECO:0000256" key="2">
    <source>
        <dbReference type="SAM" id="MobiDB-lite"/>
    </source>
</evidence>